<organism evidence="1 2">
    <name type="scientific">Ectopseudomonas guguanensis</name>
    <dbReference type="NCBI Taxonomy" id="1198456"/>
    <lineage>
        <taxon>Bacteria</taxon>
        <taxon>Pseudomonadati</taxon>
        <taxon>Pseudomonadota</taxon>
        <taxon>Gammaproteobacteria</taxon>
        <taxon>Pseudomonadales</taxon>
        <taxon>Pseudomonadaceae</taxon>
        <taxon>Ectopseudomonas</taxon>
    </lineage>
</organism>
<dbReference type="OrthoDB" id="7061999at2"/>
<dbReference type="RefSeq" id="WP_090429080.1">
    <property type="nucleotide sequence ID" value="NZ_FNJJ01000003.1"/>
</dbReference>
<evidence type="ECO:0000313" key="2">
    <source>
        <dbReference type="Proteomes" id="UP000199460"/>
    </source>
</evidence>
<name>A0A1H0S1K3_9GAMM</name>
<reference evidence="2" key="1">
    <citation type="submission" date="2016-10" db="EMBL/GenBank/DDBJ databases">
        <authorList>
            <person name="Varghese N."/>
            <person name="Submissions S."/>
        </authorList>
    </citation>
    <scope>NUCLEOTIDE SEQUENCE [LARGE SCALE GENOMIC DNA]</scope>
    <source>
        <strain evidence="2">JCM 18416</strain>
    </source>
</reference>
<protein>
    <submittedName>
        <fullName evidence="1">Uncharacterized protein</fullName>
    </submittedName>
</protein>
<keyword evidence="2" id="KW-1185">Reference proteome</keyword>
<dbReference type="EMBL" id="FNJJ01000003">
    <property type="protein sequence ID" value="SDP35642.1"/>
    <property type="molecule type" value="Genomic_DNA"/>
</dbReference>
<gene>
    <name evidence="1" type="ORF">SAMN05216213_103397</name>
</gene>
<evidence type="ECO:0000313" key="1">
    <source>
        <dbReference type="EMBL" id="SDP35642.1"/>
    </source>
</evidence>
<dbReference type="AlphaFoldDB" id="A0A1H0S1K3"/>
<proteinExistence type="predicted"/>
<accession>A0A1H0S1K3</accession>
<dbReference type="GeneID" id="300931080"/>
<sequence length="413" mass="45605">MLTNLLVNDFPSVYAALVEAFPHKPWLRRTETLDQHARSTPLQHALARKNNGIAYSLSLFDQHGLGLMDTPDEPEIIVALCLMAQALALTKASDGRARSRLLKRLEGAFRNPDDMRALQMELHTATHLHRLGSRVEWSDECSGQETYDMLIISSSGQEVEVECKTWSEDKGVAITAEQAAGLLQHLDGIKTKLIEIVKPGEVLAVTFTVAAGLPRGEPEQRRLALDLVEAIVESQTEKVDAGQISFLKLPAPLIRQLEADDRITYCSQLVDAAAGPAVGYRAVIGDRQRAIVVELRSERVSKKFSRMLKDAKHAIRDQMTGTRPGCLVVRLEGISGPELLERITEAGGVPTVFAHALFQDEQHEHLDCIVWMSDPALQELAPGIGSSQSVSYVMRRSQGRYSNLNLGIIFNPH</sequence>
<dbReference type="Proteomes" id="UP000199460">
    <property type="component" value="Unassembled WGS sequence"/>
</dbReference>